<dbReference type="InterPro" id="IPR008990">
    <property type="entry name" value="Elect_transpt_acc-like_dom_sf"/>
</dbReference>
<dbReference type="Proteomes" id="UP000199582">
    <property type="component" value="Unassembled WGS sequence"/>
</dbReference>
<keyword evidence="3" id="KW-1185">Reference proteome</keyword>
<proteinExistence type="predicted"/>
<dbReference type="EMBL" id="FOAG01000001">
    <property type="protein sequence ID" value="SEK25785.1"/>
    <property type="molecule type" value="Genomic_DNA"/>
</dbReference>
<gene>
    <name evidence="2" type="ORF">SAMN05443999_10187</name>
</gene>
<accession>A0A1H7FR14</accession>
<evidence type="ECO:0000259" key="1">
    <source>
        <dbReference type="Pfam" id="PF02211"/>
    </source>
</evidence>
<dbReference type="AlphaFoldDB" id="A0A1H7FR14"/>
<evidence type="ECO:0000313" key="3">
    <source>
        <dbReference type="Proteomes" id="UP000199582"/>
    </source>
</evidence>
<dbReference type="InterPro" id="IPR024690">
    <property type="entry name" value="CN_hydtase_beta_dom_C"/>
</dbReference>
<evidence type="ECO:0000313" key="2">
    <source>
        <dbReference type="EMBL" id="SEK25785.1"/>
    </source>
</evidence>
<dbReference type="OrthoDB" id="3478924at2"/>
<protein>
    <submittedName>
        <fullName evidence="2">Nitrile hydratase</fullName>
    </submittedName>
</protein>
<reference evidence="2 3" key="1">
    <citation type="submission" date="2016-10" db="EMBL/GenBank/DDBJ databases">
        <authorList>
            <person name="de Groot N.N."/>
        </authorList>
    </citation>
    <scope>NUCLEOTIDE SEQUENCE [LARGE SCALE GENOMIC DNA]</scope>
    <source>
        <strain evidence="2 3">DSM 100674</strain>
    </source>
</reference>
<organism evidence="2 3">
    <name type="scientific">Roseovarius azorensis</name>
    <dbReference type="NCBI Taxonomy" id="1287727"/>
    <lineage>
        <taxon>Bacteria</taxon>
        <taxon>Pseudomonadati</taxon>
        <taxon>Pseudomonadota</taxon>
        <taxon>Alphaproteobacteria</taxon>
        <taxon>Rhodobacterales</taxon>
        <taxon>Roseobacteraceae</taxon>
        <taxon>Roseovarius</taxon>
    </lineage>
</organism>
<feature type="domain" description="Nitrile hydratase beta subunit" evidence="1">
    <location>
        <begin position="3"/>
        <end position="86"/>
    </location>
</feature>
<dbReference type="STRING" id="1287727.SAMN05443999_10187"/>
<dbReference type="Gene3D" id="2.30.30.50">
    <property type="match status" value="1"/>
</dbReference>
<dbReference type="SUPFAM" id="SSF50090">
    <property type="entry name" value="Electron transport accessory proteins"/>
    <property type="match status" value="1"/>
</dbReference>
<dbReference type="Pfam" id="PF02211">
    <property type="entry name" value="NHase_beta_C"/>
    <property type="match status" value="1"/>
</dbReference>
<name>A0A1H7FR14_9RHOB</name>
<sequence length="92" mass="10612">MAERVRVRAITPPGHVRAPWYLRGKTGMIERPLGEFHNPEQLAYGLPAAKKRLYRVRFSMAEIWGEAAENVTDTLDAEIYEHWLEPEDTHAP</sequence>
<dbReference type="RefSeq" id="WP_093030357.1">
    <property type="nucleotide sequence ID" value="NZ_FOAG01000001.1"/>
</dbReference>